<dbReference type="GO" id="GO:0005886">
    <property type="term" value="C:plasma membrane"/>
    <property type="evidence" value="ECO:0007669"/>
    <property type="project" value="UniProtKB-SubCell"/>
</dbReference>
<name>A0AAQ3WXW0_PASNO</name>
<evidence type="ECO:0000259" key="6">
    <source>
        <dbReference type="Pfam" id="PF13966"/>
    </source>
</evidence>
<protein>
    <recommendedName>
        <fullName evidence="5">Probable magnesium transporter</fullName>
    </recommendedName>
</protein>
<dbReference type="Pfam" id="PF05653">
    <property type="entry name" value="Mg_trans_NIPA"/>
    <property type="match status" value="2"/>
</dbReference>
<evidence type="ECO:0000256" key="2">
    <source>
        <dbReference type="ARBA" id="ARBA00022692"/>
    </source>
</evidence>
<dbReference type="GO" id="GO:0005769">
    <property type="term" value="C:early endosome"/>
    <property type="evidence" value="ECO:0007669"/>
    <property type="project" value="UniProtKB-SubCell"/>
</dbReference>
<feature type="transmembrane region" description="Helical" evidence="5">
    <location>
        <begin position="138"/>
        <end position="162"/>
    </location>
</feature>
<dbReference type="InterPro" id="IPR026960">
    <property type="entry name" value="RVT-Znf"/>
</dbReference>
<sequence>MKLGSSVLAHFVLKDRLDKLGVLGCVSCIVGSVVVMHTPEEHMPDSVKEIWNLATPPGGSLHKQLLTDSILAVSTMGRVSSVCNDSNVVSIKAIGVAIKLTLDGVNQAAYPYTWLFLMVAIICGVSQINYLNKALDTFNLALVSPIYYVMFTTLTIVASGIMFKDWAGQSLSSIASELCGLITILSGTVLLHTAEKGANNSAARWVYAVIPRRMTNSLTVAEGLEDRISRRERKIRWCGSGLRMGFIAPKLPTEHCILAPSGFWITAWSSWLPLRVKIFLWLAHRRRLWTADRRRRHDLDARDLCWLCDKRPETCLHLLVDCRLMTSIWEGLPSYLDFLDATTLTLIKVCGGAECMFRQMVLLQARSATRGCSFALSVHSGGRCSPHDEGVRRPITDGPCPVLQYADDTLVIVRGDSSNVSRLEILLDSFADATGLTINYHKSTAVPMHVPSSKIGRLVGTLRCQQASFPQVYLGLPLFNVKLQLSALDCQCRSAPGWVEGNYAQSCWQNRTDGLSNHIMGVVLHPAWIVKAMDRRRRAFLSAGSQTTNGSQCLVAWTKVCLSKEEGGLVIKNLKLQNICLLLKLVVSIKAIGVAIKLTLDGVNQAAYPYIWLFLMVAIICGVSQINYLNEALDTFNLALVSPIYYDWTGQSLTLLPWPLDKGSISWCISLSSDNLLKNVEEDYFAALQSSPAP</sequence>
<dbReference type="PANTHER" id="PTHR12570:SF11">
    <property type="entry name" value="MAGNESIUM TRANSPORTER NIPA6-RELATED"/>
    <property type="match status" value="1"/>
</dbReference>
<comment type="caution">
    <text evidence="5">Lacks conserved residue(s) required for the propagation of feature annotation.</text>
</comment>
<evidence type="ECO:0000256" key="4">
    <source>
        <dbReference type="ARBA" id="ARBA00023136"/>
    </source>
</evidence>
<dbReference type="GO" id="GO:0015095">
    <property type="term" value="F:magnesium ion transmembrane transporter activity"/>
    <property type="evidence" value="ECO:0007669"/>
    <property type="project" value="UniProtKB-UniRule"/>
</dbReference>
<dbReference type="EMBL" id="CP144750">
    <property type="protein sequence ID" value="WVZ78492.1"/>
    <property type="molecule type" value="Genomic_DNA"/>
</dbReference>
<comment type="function">
    <text evidence="5">Acts as a Mg(2+) transporter. Can also transport other divalent cations such as Fe(2+), Sr(2+), Ba(2+), Mn(2+) and Co(2+) but to a much less extent than Mg(2+).</text>
</comment>
<keyword evidence="5" id="KW-0460">Magnesium</keyword>
<keyword evidence="4 5" id="KW-0472">Membrane</keyword>
<evidence type="ECO:0000313" key="8">
    <source>
        <dbReference type="Proteomes" id="UP001341281"/>
    </source>
</evidence>
<keyword evidence="5" id="KW-1003">Cell membrane</keyword>
<dbReference type="Proteomes" id="UP001341281">
    <property type="component" value="Chromosome 06"/>
</dbReference>
<evidence type="ECO:0000256" key="5">
    <source>
        <dbReference type="RuleBase" id="RU363078"/>
    </source>
</evidence>
<dbReference type="PANTHER" id="PTHR12570">
    <property type="match status" value="1"/>
</dbReference>
<dbReference type="AlphaFoldDB" id="A0AAQ3WXW0"/>
<keyword evidence="5" id="KW-0967">Endosome</keyword>
<feature type="transmembrane region" description="Helical" evidence="5">
    <location>
        <begin position="174"/>
        <end position="194"/>
    </location>
</feature>
<evidence type="ECO:0000256" key="1">
    <source>
        <dbReference type="ARBA" id="ARBA00004141"/>
    </source>
</evidence>
<gene>
    <name evidence="7" type="ORF">U9M48_026195</name>
</gene>
<keyword evidence="8" id="KW-1185">Reference proteome</keyword>
<comment type="subunit">
    <text evidence="5">Homodimer.</text>
</comment>
<proteinExistence type="inferred from homology"/>
<keyword evidence="3 5" id="KW-1133">Transmembrane helix</keyword>
<reference evidence="7 8" key="1">
    <citation type="submission" date="2024-02" db="EMBL/GenBank/DDBJ databases">
        <title>High-quality chromosome-scale genome assembly of Pensacola bahiagrass (Paspalum notatum Flugge var. saurae).</title>
        <authorList>
            <person name="Vega J.M."/>
            <person name="Podio M."/>
            <person name="Orjuela J."/>
            <person name="Siena L.A."/>
            <person name="Pessino S.C."/>
            <person name="Combes M.C."/>
            <person name="Mariac C."/>
            <person name="Albertini E."/>
            <person name="Pupilli F."/>
            <person name="Ortiz J.P.A."/>
            <person name="Leblanc O."/>
        </authorList>
    </citation>
    <scope>NUCLEOTIDE SEQUENCE [LARGE SCALE GENOMIC DNA]</scope>
    <source>
        <strain evidence="7">R1</strain>
        <tissue evidence="7">Leaf</tissue>
    </source>
</reference>
<evidence type="ECO:0000256" key="3">
    <source>
        <dbReference type="ARBA" id="ARBA00022989"/>
    </source>
</evidence>
<feature type="domain" description="Reverse transcriptase zinc-binding" evidence="6">
    <location>
        <begin position="264"/>
        <end position="329"/>
    </location>
</feature>
<feature type="transmembrane region" description="Helical" evidence="5">
    <location>
        <begin position="112"/>
        <end position="131"/>
    </location>
</feature>
<accession>A0AAQ3WXW0</accession>
<keyword evidence="2 5" id="KW-0812">Transmembrane</keyword>
<evidence type="ECO:0000313" key="7">
    <source>
        <dbReference type="EMBL" id="WVZ78492.1"/>
    </source>
</evidence>
<dbReference type="InterPro" id="IPR008521">
    <property type="entry name" value="Mg_trans_NIPA"/>
</dbReference>
<feature type="non-terminal residue" evidence="7">
    <location>
        <position position="1"/>
    </location>
</feature>
<dbReference type="Pfam" id="PF13966">
    <property type="entry name" value="zf-RVT"/>
    <property type="match status" value="1"/>
</dbReference>
<feature type="transmembrane region" description="Helical" evidence="5">
    <location>
        <begin position="579"/>
        <end position="598"/>
    </location>
</feature>
<organism evidence="7 8">
    <name type="scientific">Paspalum notatum var. saurae</name>
    <dbReference type="NCBI Taxonomy" id="547442"/>
    <lineage>
        <taxon>Eukaryota</taxon>
        <taxon>Viridiplantae</taxon>
        <taxon>Streptophyta</taxon>
        <taxon>Embryophyta</taxon>
        <taxon>Tracheophyta</taxon>
        <taxon>Spermatophyta</taxon>
        <taxon>Magnoliopsida</taxon>
        <taxon>Liliopsida</taxon>
        <taxon>Poales</taxon>
        <taxon>Poaceae</taxon>
        <taxon>PACMAD clade</taxon>
        <taxon>Panicoideae</taxon>
        <taxon>Andropogonodae</taxon>
        <taxon>Paspaleae</taxon>
        <taxon>Paspalinae</taxon>
        <taxon>Paspalum</taxon>
    </lineage>
</organism>
<feature type="transmembrane region" description="Helical" evidence="5">
    <location>
        <begin position="20"/>
        <end position="38"/>
    </location>
</feature>
<keyword evidence="5" id="KW-0406">Ion transport</keyword>
<feature type="transmembrane region" description="Helical" evidence="5">
    <location>
        <begin position="610"/>
        <end position="629"/>
    </location>
</feature>
<comment type="subcellular location">
    <subcellularLocation>
        <location evidence="5">Cell membrane</location>
        <topology evidence="5">Multi-pass membrane protein</topology>
    </subcellularLocation>
    <subcellularLocation>
        <location evidence="5">Early endosome</location>
    </subcellularLocation>
    <subcellularLocation>
        <location evidence="1">Membrane</location>
        <topology evidence="1">Multi-pass membrane protein</topology>
    </subcellularLocation>
</comment>
<keyword evidence="5" id="KW-0813">Transport</keyword>
<comment type="similarity">
    <text evidence="5">Belongs to the NIPA (TC 2.A.7) family.</text>
</comment>